<sequence length="127" mass="14297">MWGGVFVVLLTGLALAAFCSRHRILLESKKASTRRQNNISNVLREINFLESETKSLEFTKKKSFLIIVKGAENATEEHGLIQRDPKCALLKSPAILEKKVSRSTVTPYFLQNIFQNNKITSITSNDT</sequence>
<evidence type="ECO:0000313" key="2">
    <source>
        <dbReference type="EMBL" id="GIY42641.1"/>
    </source>
</evidence>
<comment type="caution">
    <text evidence="2">The sequence shown here is derived from an EMBL/GenBank/DDBJ whole genome shotgun (WGS) entry which is preliminary data.</text>
</comment>
<name>A0AAV4TBC7_CAEEX</name>
<reference evidence="2 3" key="1">
    <citation type="submission" date="2021-06" db="EMBL/GenBank/DDBJ databases">
        <title>Caerostris extrusa draft genome.</title>
        <authorList>
            <person name="Kono N."/>
            <person name="Arakawa K."/>
        </authorList>
    </citation>
    <scope>NUCLEOTIDE SEQUENCE [LARGE SCALE GENOMIC DNA]</scope>
</reference>
<dbReference type="EMBL" id="BPLR01010877">
    <property type="protein sequence ID" value="GIY42641.1"/>
    <property type="molecule type" value="Genomic_DNA"/>
</dbReference>
<feature type="chain" id="PRO_5043461618" description="ATP synthase F0 subunit 8" evidence="1">
    <location>
        <begin position="17"/>
        <end position="127"/>
    </location>
</feature>
<evidence type="ECO:0008006" key="4">
    <source>
        <dbReference type="Google" id="ProtNLM"/>
    </source>
</evidence>
<evidence type="ECO:0000313" key="3">
    <source>
        <dbReference type="Proteomes" id="UP001054945"/>
    </source>
</evidence>
<gene>
    <name evidence="2" type="ORF">CEXT_656941</name>
</gene>
<feature type="signal peptide" evidence="1">
    <location>
        <begin position="1"/>
        <end position="16"/>
    </location>
</feature>
<dbReference type="Proteomes" id="UP001054945">
    <property type="component" value="Unassembled WGS sequence"/>
</dbReference>
<evidence type="ECO:0000256" key="1">
    <source>
        <dbReference type="SAM" id="SignalP"/>
    </source>
</evidence>
<organism evidence="2 3">
    <name type="scientific">Caerostris extrusa</name>
    <name type="common">Bark spider</name>
    <name type="synonym">Caerostris bankana</name>
    <dbReference type="NCBI Taxonomy" id="172846"/>
    <lineage>
        <taxon>Eukaryota</taxon>
        <taxon>Metazoa</taxon>
        <taxon>Ecdysozoa</taxon>
        <taxon>Arthropoda</taxon>
        <taxon>Chelicerata</taxon>
        <taxon>Arachnida</taxon>
        <taxon>Araneae</taxon>
        <taxon>Araneomorphae</taxon>
        <taxon>Entelegynae</taxon>
        <taxon>Araneoidea</taxon>
        <taxon>Araneidae</taxon>
        <taxon>Caerostris</taxon>
    </lineage>
</organism>
<dbReference type="AlphaFoldDB" id="A0AAV4TBC7"/>
<protein>
    <recommendedName>
        <fullName evidence="4">ATP synthase F0 subunit 8</fullName>
    </recommendedName>
</protein>
<proteinExistence type="predicted"/>
<keyword evidence="1" id="KW-0732">Signal</keyword>
<accession>A0AAV4TBC7</accession>
<keyword evidence="3" id="KW-1185">Reference proteome</keyword>